<name>A0ABP9V1B7_9BACT</name>
<feature type="signal peptide" evidence="1">
    <location>
        <begin position="1"/>
        <end position="20"/>
    </location>
</feature>
<accession>A0ABP9V1B7</accession>
<sequence>MQPFLLLIPCLLACACSLHASEPKDQKGNIPELFKKKEYNCATIAKAANYYISLGEEQAVKELKQLENNEPDLSIDGFSNNTRIGWVCRIVFQPSKNEPLRPPAYGGLHLPRHTMPLKRWPHYPLAESDGVYFVLADGYILAGVAERASAYIDYCRRHGKFRKDKVKVPTRAEATTALQSLIQSKRWKAIKWKDQAHGSQYTYDENSRIKFLRNQADQTPQK</sequence>
<dbReference type="EMBL" id="BAABRL010000008">
    <property type="protein sequence ID" value="GAA5496410.1"/>
    <property type="molecule type" value="Genomic_DNA"/>
</dbReference>
<dbReference type="RefSeq" id="WP_346189090.1">
    <property type="nucleotide sequence ID" value="NZ_BAABRL010000008.1"/>
</dbReference>
<protein>
    <submittedName>
        <fullName evidence="2">Uncharacterized protein</fullName>
    </submittedName>
</protein>
<proteinExistence type="predicted"/>
<reference evidence="2 3" key="1">
    <citation type="submission" date="2024-02" db="EMBL/GenBank/DDBJ databases">
        <title>Rubritalea halochordaticola NBRC 107102.</title>
        <authorList>
            <person name="Ichikawa N."/>
            <person name="Katano-Makiyama Y."/>
            <person name="Hidaka K."/>
        </authorList>
    </citation>
    <scope>NUCLEOTIDE SEQUENCE [LARGE SCALE GENOMIC DNA]</scope>
    <source>
        <strain evidence="2 3">NBRC 107102</strain>
    </source>
</reference>
<keyword evidence="1" id="KW-0732">Signal</keyword>
<dbReference type="Proteomes" id="UP001424741">
    <property type="component" value="Unassembled WGS sequence"/>
</dbReference>
<gene>
    <name evidence="2" type="ORF">Rhal01_02593</name>
</gene>
<feature type="chain" id="PRO_5047202210" evidence="1">
    <location>
        <begin position="21"/>
        <end position="222"/>
    </location>
</feature>
<comment type="caution">
    <text evidence="2">The sequence shown here is derived from an EMBL/GenBank/DDBJ whole genome shotgun (WGS) entry which is preliminary data.</text>
</comment>
<evidence type="ECO:0000313" key="2">
    <source>
        <dbReference type="EMBL" id="GAA5496410.1"/>
    </source>
</evidence>
<organism evidence="2 3">
    <name type="scientific">Rubritalea halochordaticola</name>
    <dbReference type="NCBI Taxonomy" id="714537"/>
    <lineage>
        <taxon>Bacteria</taxon>
        <taxon>Pseudomonadati</taxon>
        <taxon>Verrucomicrobiota</taxon>
        <taxon>Verrucomicrobiia</taxon>
        <taxon>Verrucomicrobiales</taxon>
        <taxon>Rubritaleaceae</taxon>
        <taxon>Rubritalea</taxon>
    </lineage>
</organism>
<evidence type="ECO:0000313" key="3">
    <source>
        <dbReference type="Proteomes" id="UP001424741"/>
    </source>
</evidence>
<keyword evidence="3" id="KW-1185">Reference proteome</keyword>
<evidence type="ECO:0000256" key="1">
    <source>
        <dbReference type="SAM" id="SignalP"/>
    </source>
</evidence>